<evidence type="ECO:0000313" key="2">
    <source>
        <dbReference type="EMBL" id="MBP1997071.1"/>
    </source>
</evidence>
<evidence type="ECO:0000313" key="3">
    <source>
        <dbReference type="Proteomes" id="UP001519287"/>
    </source>
</evidence>
<dbReference type="RefSeq" id="WP_209980051.1">
    <property type="nucleotide sequence ID" value="NZ_JAGGLB010000069.1"/>
</dbReference>
<keyword evidence="3" id="KW-1185">Reference proteome</keyword>
<name>A0ABS4JB42_9BACL</name>
<dbReference type="EMBL" id="JAGGLB010000069">
    <property type="protein sequence ID" value="MBP1997071.1"/>
    <property type="molecule type" value="Genomic_DNA"/>
</dbReference>
<dbReference type="Proteomes" id="UP001519287">
    <property type="component" value="Unassembled WGS sequence"/>
</dbReference>
<proteinExistence type="predicted"/>
<sequence>MAKNQNNAVEQALNAAQANAEDQQDAEQLEELSSQLNSSAQNANEQSDNNQDA</sequence>
<reference evidence="2 3" key="1">
    <citation type="submission" date="2021-03" db="EMBL/GenBank/DDBJ databases">
        <title>Genomic Encyclopedia of Type Strains, Phase IV (KMG-IV): sequencing the most valuable type-strain genomes for metagenomic binning, comparative biology and taxonomic classification.</title>
        <authorList>
            <person name="Goeker M."/>
        </authorList>
    </citation>
    <scope>NUCLEOTIDE SEQUENCE [LARGE SCALE GENOMIC DNA]</scope>
    <source>
        <strain evidence="2 3">DSM 26048</strain>
    </source>
</reference>
<feature type="compositionally biased region" description="Low complexity" evidence="1">
    <location>
        <begin position="31"/>
        <end position="53"/>
    </location>
</feature>
<accession>A0ABS4JB42</accession>
<gene>
    <name evidence="2" type="ORF">J2Z66_008749</name>
</gene>
<comment type="caution">
    <text evidence="2">The sequence shown here is derived from an EMBL/GenBank/DDBJ whole genome shotgun (WGS) entry which is preliminary data.</text>
</comment>
<feature type="compositionally biased region" description="Low complexity" evidence="1">
    <location>
        <begin position="1"/>
        <end position="21"/>
    </location>
</feature>
<protein>
    <submittedName>
        <fullName evidence="2">FlaG/YvyC family protein</fullName>
    </submittedName>
</protein>
<organism evidence="2 3">
    <name type="scientific">Paenibacillus eucommiae</name>
    <dbReference type="NCBI Taxonomy" id="1355755"/>
    <lineage>
        <taxon>Bacteria</taxon>
        <taxon>Bacillati</taxon>
        <taxon>Bacillota</taxon>
        <taxon>Bacilli</taxon>
        <taxon>Bacillales</taxon>
        <taxon>Paenibacillaceae</taxon>
        <taxon>Paenibacillus</taxon>
    </lineage>
</organism>
<feature type="region of interest" description="Disordered" evidence="1">
    <location>
        <begin position="1"/>
        <end position="53"/>
    </location>
</feature>
<evidence type="ECO:0000256" key="1">
    <source>
        <dbReference type="SAM" id="MobiDB-lite"/>
    </source>
</evidence>